<dbReference type="InterPro" id="IPR011990">
    <property type="entry name" value="TPR-like_helical_dom_sf"/>
</dbReference>
<proteinExistence type="predicted"/>
<evidence type="ECO:0000313" key="3">
    <source>
        <dbReference type="Proteomes" id="UP001189429"/>
    </source>
</evidence>
<organism evidence="2 3">
    <name type="scientific">Prorocentrum cordatum</name>
    <dbReference type="NCBI Taxonomy" id="2364126"/>
    <lineage>
        <taxon>Eukaryota</taxon>
        <taxon>Sar</taxon>
        <taxon>Alveolata</taxon>
        <taxon>Dinophyceae</taxon>
        <taxon>Prorocentrales</taxon>
        <taxon>Prorocentraceae</taxon>
        <taxon>Prorocentrum</taxon>
    </lineage>
</organism>
<keyword evidence="3" id="KW-1185">Reference proteome</keyword>
<sequence length="109" mass="12340">MLVEAGAQRSQLQPCDRRSAPQKRCDRRIRQLQRWQRALALLSEMCEPKLVPNVTSCSAGFTACATDERWQRALALALLSEMWEARLQPNAARYSPAIVALLRRDDTTG</sequence>
<accession>A0ABN9TV26</accession>
<evidence type="ECO:0000256" key="1">
    <source>
        <dbReference type="SAM" id="MobiDB-lite"/>
    </source>
</evidence>
<name>A0ABN9TV26_9DINO</name>
<dbReference type="Proteomes" id="UP001189429">
    <property type="component" value="Unassembled WGS sequence"/>
</dbReference>
<reference evidence="2" key="1">
    <citation type="submission" date="2023-10" db="EMBL/GenBank/DDBJ databases">
        <authorList>
            <person name="Chen Y."/>
            <person name="Shah S."/>
            <person name="Dougan E. K."/>
            <person name="Thang M."/>
            <person name="Chan C."/>
        </authorList>
    </citation>
    <scope>NUCLEOTIDE SEQUENCE [LARGE SCALE GENOMIC DNA]</scope>
</reference>
<dbReference type="EMBL" id="CAUYUJ010015104">
    <property type="protein sequence ID" value="CAK0849906.1"/>
    <property type="molecule type" value="Genomic_DNA"/>
</dbReference>
<protein>
    <submittedName>
        <fullName evidence="2">Uncharacterized protein</fullName>
    </submittedName>
</protein>
<dbReference type="Gene3D" id="1.25.40.10">
    <property type="entry name" value="Tetratricopeptide repeat domain"/>
    <property type="match status" value="1"/>
</dbReference>
<gene>
    <name evidence="2" type="ORF">PCOR1329_LOCUS42481</name>
</gene>
<comment type="caution">
    <text evidence="2">The sequence shown here is derived from an EMBL/GenBank/DDBJ whole genome shotgun (WGS) entry which is preliminary data.</text>
</comment>
<feature type="region of interest" description="Disordered" evidence="1">
    <location>
        <begin position="1"/>
        <end position="20"/>
    </location>
</feature>
<evidence type="ECO:0000313" key="2">
    <source>
        <dbReference type="EMBL" id="CAK0849906.1"/>
    </source>
</evidence>